<dbReference type="Proteomes" id="UP000789901">
    <property type="component" value="Unassembled WGS sequence"/>
</dbReference>
<organism evidence="17 18">
    <name type="scientific">Gigaspora margarita</name>
    <dbReference type="NCBI Taxonomy" id="4874"/>
    <lineage>
        <taxon>Eukaryota</taxon>
        <taxon>Fungi</taxon>
        <taxon>Fungi incertae sedis</taxon>
        <taxon>Mucoromycota</taxon>
        <taxon>Glomeromycotina</taxon>
        <taxon>Glomeromycetes</taxon>
        <taxon>Diversisporales</taxon>
        <taxon>Gigasporaceae</taxon>
        <taxon>Gigaspora</taxon>
    </lineage>
</organism>
<dbReference type="EC" id="2.7.1.40" evidence="4 14"/>
<comment type="similarity">
    <text evidence="3 14">Belongs to the pyruvate kinase family.</text>
</comment>
<evidence type="ECO:0000256" key="14">
    <source>
        <dbReference type="RuleBase" id="RU000504"/>
    </source>
</evidence>
<dbReference type="InterPro" id="IPR015793">
    <property type="entry name" value="Pyrv_Knase_brl"/>
</dbReference>
<dbReference type="PRINTS" id="PR01050">
    <property type="entry name" value="PYRUVTKNASE"/>
</dbReference>
<evidence type="ECO:0000256" key="2">
    <source>
        <dbReference type="ARBA" id="ARBA00004997"/>
    </source>
</evidence>
<evidence type="ECO:0000256" key="4">
    <source>
        <dbReference type="ARBA" id="ARBA00012142"/>
    </source>
</evidence>
<evidence type="ECO:0000256" key="5">
    <source>
        <dbReference type="ARBA" id="ARBA00022679"/>
    </source>
</evidence>
<dbReference type="InterPro" id="IPR015806">
    <property type="entry name" value="Pyrv_Knase_insert_dom_sf"/>
</dbReference>
<evidence type="ECO:0000313" key="17">
    <source>
        <dbReference type="EMBL" id="CAG8721378.1"/>
    </source>
</evidence>
<keyword evidence="12" id="KW-0670">Pyruvate</keyword>
<dbReference type="InterPro" id="IPR001697">
    <property type="entry name" value="Pyr_Knase"/>
</dbReference>
<comment type="catalytic activity">
    <reaction evidence="13 14">
        <text>pyruvate + ATP = phosphoenolpyruvate + ADP + H(+)</text>
        <dbReference type="Rhea" id="RHEA:18157"/>
        <dbReference type="ChEBI" id="CHEBI:15361"/>
        <dbReference type="ChEBI" id="CHEBI:15378"/>
        <dbReference type="ChEBI" id="CHEBI:30616"/>
        <dbReference type="ChEBI" id="CHEBI:58702"/>
        <dbReference type="ChEBI" id="CHEBI:456216"/>
        <dbReference type="EC" id="2.7.1.40"/>
    </reaction>
</comment>
<evidence type="ECO:0000256" key="12">
    <source>
        <dbReference type="ARBA" id="ARBA00023317"/>
    </source>
</evidence>
<accession>A0ABN7V329</accession>
<keyword evidence="5 14" id="KW-0808">Transferase</keyword>
<protein>
    <recommendedName>
        <fullName evidence="4 14">Pyruvate kinase</fullName>
        <ecNumber evidence="4 14">2.7.1.40</ecNumber>
    </recommendedName>
</protein>
<dbReference type="SUPFAM" id="SSF50800">
    <property type="entry name" value="PK beta-barrel domain-like"/>
    <property type="match status" value="1"/>
</dbReference>
<feature type="domain" description="Pyruvate kinase barrel" evidence="15">
    <location>
        <begin position="24"/>
        <end position="103"/>
    </location>
</feature>
<keyword evidence="6" id="KW-0479">Metal-binding</keyword>
<evidence type="ECO:0000256" key="7">
    <source>
        <dbReference type="ARBA" id="ARBA00022741"/>
    </source>
</evidence>
<dbReference type="Pfam" id="PF00224">
    <property type="entry name" value="PK"/>
    <property type="match status" value="2"/>
</dbReference>
<keyword evidence="7" id="KW-0547">Nucleotide-binding</keyword>
<dbReference type="NCBIfam" id="TIGR01064">
    <property type="entry name" value="pyruv_kin"/>
    <property type="match status" value="1"/>
</dbReference>
<dbReference type="EMBL" id="CAJVQB010008633">
    <property type="protein sequence ID" value="CAG8721378.1"/>
    <property type="molecule type" value="Genomic_DNA"/>
</dbReference>
<dbReference type="InterPro" id="IPR036918">
    <property type="entry name" value="Pyrv_Knase_C_sf"/>
</dbReference>
<evidence type="ECO:0000259" key="15">
    <source>
        <dbReference type="Pfam" id="PF00224"/>
    </source>
</evidence>
<dbReference type="SUPFAM" id="SSF51621">
    <property type="entry name" value="Phosphoenolpyruvate/pyruvate domain"/>
    <property type="match status" value="1"/>
</dbReference>
<evidence type="ECO:0000256" key="10">
    <source>
        <dbReference type="ARBA" id="ARBA00022842"/>
    </source>
</evidence>
<keyword evidence="11 14" id="KW-0324">Glycolysis</keyword>
<dbReference type="InterPro" id="IPR018209">
    <property type="entry name" value="Pyrv_Knase_AS"/>
</dbReference>
<evidence type="ECO:0000256" key="1">
    <source>
        <dbReference type="ARBA" id="ARBA00001958"/>
    </source>
</evidence>
<evidence type="ECO:0000313" key="18">
    <source>
        <dbReference type="Proteomes" id="UP000789901"/>
    </source>
</evidence>
<dbReference type="Pfam" id="PF02887">
    <property type="entry name" value="PK_C"/>
    <property type="match status" value="1"/>
</dbReference>
<keyword evidence="10 14" id="KW-0460">Magnesium</keyword>
<evidence type="ECO:0000256" key="9">
    <source>
        <dbReference type="ARBA" id="ARBA00022840"/>
    </source>
</evidence>
<dbReference type="Gene3D" id="2.40.33.10">
    <property type="entry name" value="PK beta-barrel domain-like"/>
    <property type="match status" value="2"/>
</dbReference>
<name>A0ABN7V329_GIGMA</name>
<comment type="pathway">
    <text evidence="2 14">Carbohydrate degradation; glycolysis; pyruvate from D-glyceraldehyde 3-phosphate: step 5/5.</text>
</comment>
<comment type="caution">
    <text evidence="17">The sequence shown here is derived from an EMBL/GenBank/DDBJ whole genome shotgun (WGS) entry which is preliminary data.</text>
</comment>
<dbReference type="Gene3D" id="3.20.20.60">
    <property type="entry name" value="Phosphoenolpyruvate-binding domains"/>
    <property type="match status" value="2"/>
</dbReference>
<evidence type="ECO:0000256" key="8">
    <source>
        <dbReference type="ARBA" id="ARBA00022777"/>
    </source>
</evidence>
<evidence type="ECO:0000256" key="11">
    <source>
        <dbReference type="ARBA" id="ARBA00023152"/>
    </source>
</evidence>
<proteinExistence type="inferred from homology"/>
<evidence type="ECO:0000256" key="13">
    <source>
        <dbReference type="ARBA" id="ARBA00048152"/>
    </source>
</evidence>
<comment type="cofactor">
    <cofactor evidence="1">
        <name>K(+)</name>
        <dbReference type="ChEBI" id="CHEBI:29103"/>
    </cofactor>
</comment>
<keyword evidence="9" id="KW-0067">ATP-binding</keyword>
<dbReference type="CDD" id="cd00288">
    <property type="entry name" value="Pyruvate_Kinase"/>
    <property type="match status" value="1"/>
</dbReference>
<dbReference type="InterPro" id="IPR015813">
    <property type="entry name" value="Pyrv/PenolPyrv_kinase-like_dom"/>
</dbReference>
<sequence length="497" mass="55084">MAYNITSQLEWISSLSVGKPNKNMRKTSIICTIGPKTNSLEMITALREAGMNIVRMNFSHGSYEYHKSVIDNTRENARSHPGRPLAIALDTKGPEIRTGLMRDNVENLPKVIEVGKTIYVDDGVLSFEVLEVNEDGVKVRAINSGKLCSKKGVNLPDTNVDLPAVSEKDKNDLLFGVENDVDMIFASFIRSGQDIRDIRKILGEKGSGIKIIAKIENQQGVNNFDEILKETDGVMVARGDLGIEIPAPQVFVAQKMIIAKCNLVGKPVVCATQMLESMTYNPRPTRAEVSDVANAVLDGADCVMLSGETAKGSYPIEAVKMMHETCIISESVICYPPLFNELRALTPLPMETTEAVACSAVNAAHETHAGCILVLSTSGNTARFISKYKPRCPIVTVTRNARTARQIHLYRGCYPFIYDKPRDQVDNESHWQEDVENRIRWGISHAVTLKILKSGDPVIAIQGWKYGVYLDQIFSPLDLDIPAKIHEFKRTVGRFFN</sequence>
<feature type="domain" description="Pyruvate kinase C-terminal" evidence="16">
    <location>
        <begin position="354"/>
        <end position="467"/>
    </location>
</feature>
<evidence type="ECO:0000256" key="6">
    <source>
        <dbReference type="ARBA" id="ARBA00022723"/>
    </source>
</evidence>
<dbReference type="InterPro" id="IPR040442">
    <property type="entry name" value="Pyrv_kinase-like_dom_sf"/>
</dbReference>
<evidence type="ECO:0000259" key="16">
    <source>
        <dbReference type="Pfam" id="PF02887"/>
    </source>
</evidence>
<gene>
    <name evidence="17" type="ORF">GMARGA_LOCUS13555</name>
</gene>
<dbReference type="InterPro" id="IPR011037">
    <property type="entry name" value="Pyrv_Knase-like_insert_dom_sf"/>
</dbReference>
<dbReference type="SUPFAM" id="SSF52935">
    <property type="entry name" value="PK C-terminal domain-like"/>
    <property type="match status" value="1"/>
</dbReference>
<feature type="domain" description="Pyruvate kinase barrel" evidence="15">
    <location>
        <begin position="104"/>
        <end position="319"/>
    </location>
</feature>
<dbReference type="Gene3D" id="3.40.1380.20">
    <property type="entry name" value="Pyruvate kinase, C-terminal domain"/>
    <property type="match status" value="1"/>
</dbReference>
<dbReference type="PANTHER" id="PTHR11817">
    <property type="entry name" value="PYRUVATE KINASE"/>
    <property type="match status" value="1"/>
</dbReference>
<evidence type="ECO:0000256" key="3">
    <source>
        <dbReference type="ARBA" id="ARBA00008663"/>
    </source>
</evidence>
<keyword evidence="8 14" id="KW-0418">Kinase</keyword>
<keyword evidence="18" id="KW-1185">Reference proteome</keyword>
<dbReference type="InterPro" id="IPR015795">
    <property type="entry name" value="Pyrv_Knase_C"/>
</dbReference>
<reference evidence="17 18" key="1">
    <citation type="submission" date="2021-06" db="EMBL/GenBank/DDBJ databases">
        <authorList>
            <person name="Kallberg Y."/>
            <person name="Tangrot J."/>
            <person name="Rosling A."/>
        </authorList>
    </citation>
    <scope>NUCLEOTIDE SEQUENCE [LARGE SCALE GENOMIC DNA]</scope>
    <source>
        <strain evidence="17 18">120-4 pot B 10/14</strain>
    </source>
</reference>
<dbReference type="PROSITE" id="PS00110">
    <property type="entry name" value="PYRUVATE_KINASE"/>
    <property type="match status" value="1"/>
</dbReference>